<accession>A0A150L9B9</accession>
<organism evidence="2 4">
    <name type="scientific">Heyndrickxia sporothermodurans</name>
    <dbReference type="NCBI Taxonomy" id="46224"/>
    <lineage>
        <taxon>Bacteria</taxon>
        <taxon>Bacillati</taxon>
        <taxon>Bacillota</taxon>
        <taxon>Bacilli</taxon>
        <taxon>Bacillales</taxon>
        <taxon>Bacillaceae</taxon>
        <taxon>Heyndrickxia</taxon>
    </lineage>
</organism>
<dbReference type="Pfam" id="PF09512">
    <property type="entry name" value="ThiW"/>
    <property type="match status" value="1"/>
</dbReference>
<keyword evidence="1" id="KW-1133">Transmembrane helix</keyword>
<dbReference type="Proteomes" id="UP000595512">
    <property type="component" value="Chromosome"/>
</dbReference>
<proteinExistence type="predicted"/>
<dbReference type="InterPro" id="IPR012652">
    <property type="entry name" value="ThiW"/>
</dbReference>
<keyword evidence="1" id="KW-0472">Membrane</keyword>
<dbReference type="EMBL" id="LQYN01000029">
    <property type="protein sequence ID" value="KYD08619.1"/>
    <property type="molecule type" value="Genomic_DNA"/>
</dbReference>
<feature type="transmembrane region" description="Helical" evidence="1">
    <location>
        <begin position="127"/>
        <end position="149"/>
    </location>
</feature>
<dbReference type="Gene3D" id="1.10.1760.20">
    <property type="match status" value="1"/>
</dbReference>
<dbReference type="PATRIC" id="fig|46224.3.peg.2191"/>
<feature type="transmembrane region" description="Helical" evidence="1">
    <location>
        <begin position="42"/>
        <end position="63"/>
    </location>
</feature>
<evidence type="ECO:0000313" key="4">
    <source>
        <dbReference type="Proteomes" id="UP000075666"/>
    </source>
</evidence>
<dbReference type="STRING" id="46224.B4102_0699"/>
<feature type="transmembrane region" description="Helical" evidence="1">
    <location>
        <begin position="6"/>
        <end position="30"/>
    </location>
</feature>
<keyword evidence="4" id="KW-1185">Reference proteome</keyword>
<dbReference type="KEGG" id="hspo:JGZ69_18740"/>
<feature type="transmembrane region" description="Helical" evidence="1">
    <location>
        <begin position="69"/>
        <end position="90"/>
    </location>
</feature>
<dbReference type="RefSeq" id="WP_066229494.1">
    <property type="nucleotide sequence ID" value="NZ_CP066701.1"/>
</dbReference>
<evidence type="ECO:0000313" key="2">
    <source>
        <dbReference type="EMBL" id="KYD08619.1"/>
    </source>
</evidence>
<evidence type="ECO:0000313" key="3">
    <source>
        <dbReference type="EMBL" id="QQX24767.1"/>
    </source>
</evidence>
<dbReference type="Proteomes" id="UP000075666">
    <property type="component" value="Unassembled WGS sequence"/>
</dbReference>
<reference evidence="2 4" key="1">
    <citation type="submission" date="2016-01" db="EMBL/GenBank/DDBJ databases">
        <title>Genome Sequences of Twelve Sporeforming Bacillus Species Isolated from Foods.</title>
        <authorList>
            <person name="Berendsen E.M."/>
            <person name="Wells-Bennik M.H."/>
            <person name="Krawcyk A.O."/>
            <person name="De Jong A."/>
            <person name="Holsappel S."/>
            <person name="Eijlander R.T."/>
            <person name="Kuipers O.P."/>
        </authorList>
    </citation>
    <scope>NUCLEOTIDE SEQUENCE [LARGE SCALE GENOMIC DNA]</scope>
    <source>
        <strain evidence="2 4">B4102</strain>
    </source>
</reference>
<evidence type="ECO:0000256" key="1">
    <source>
        <dbReference type="SAM" id="Phobius"/>
    </source>
</evidence>
<protein>
    <submittedName>
        <fullName evidence="3">Energy coupling factor transporter S component ThiW</fullName>
    </submittedName>
</protein>
<gene>
    <name evidence="3" type="primary">thiW</name>
    <name evidence="2" type="ORF">B4102_0699</name>
    <name evidence="3" type="ORF">JGZ69_18740</name>
</gene>
<dbReference type="AlphaFoldDB" id="A0A150L9B9"/>
<keyword evidence="1" id="KW-0812">Transmembrane</keyword>
<dbReference type="GeneID" id="62498611"/>
<dbReference type="EMBL" id="CP066701">
    <property type="protein sequence ID" value="QQX24767.1"/>
    <property type="molecule type" value="Genomic_DNA"/>
</dbReference>
<dbReference type="OrthoDB" id="5516776at2"/>
<dbReference type="NCBIfam" id="TIGR02359">
    <property type="entry name" value="thiW"/>
    <property type="match status" value="1"/>
</dbReference>
<feature type="transmembrane region" description="Helical" evidence="1">
    <location>
        <begin position="97"/>
        <end position="115"/>
    </location>
</feature>
<reference evidence="3 5" key="2">
    <citation type="submission" date="2020-12" db="EMBL/GenBank/DDBJ databases">
        <title>Taxonomic evaluation of the Bacillus sporothermodurans group of bacteria based on whole genome sequences.</title>
        <authorList>
            <person name="Fiedler G."/>
            <person name="Herbstmann A.-D."/>
            <person name="Doll E."/>
            <person name="Wenning M."/>
            <person name="Brinks E."/>
            <person name="Kabisch J."/>
            <person name="Breitenwieser F."/>
            <person name="Lappann M."/>
            <person name="Boehnlein C."/>
            <person name="Franz C."/>
        </authorList>
    </citation>
    <scope>NUCLEOTIDE SEQUENCE [LARGE SCALE GENOMIC DNA]</scope>
    <source>
        <strain evidence="3 5">DSM 10599</strain>
    </source>
</reference>
<evidence type="ECO:0000313" key="5">
    <source>
        <dbReference type="Proteomes" id="UP000595512"/>
    </source>
</evidence>
<dbReference type="PIRSF" id="PIRSF024534">
    <property type="entry name" value="ThiW"/>
    <property type="match status" value="1"/>
</dbReference>
<sequence length="173" mass="18742">MNKLKKMTITAVIIAITTLISNIVFIPVGFAKIFPIQHMANVLTAILLGPFYSIAQAFIVSIIRNFTGTGSLFAFPGSMIGAFLSGYLFMKTRKLSWAFTGEVIGTGILGALAAYPVARLLLGKNVALFGFIPSFIVSSFAGALIAIFLMKVLLRNQTFGGIIHENSTYNRRI</sequence>
<name>A0A150L9B9_9BACI</name>